<dbReference type="Pfam" id="PF07715">
    <property type="entry name" value="Plug"/>
    <property type="match status" value="1"/>
</dbReference>
<evidence type="ECO:0000256" key="10">
    <source>
        <dbReference type="SAM" id="MobiDB-lite"/>
    </source>
</evidence>
<evidence type="ECO:0000256" key="9">
    <source>
        <dbReference type="RuleBase" id="RU003357"/>
    </source>
</evidence>
<accession>A0ABY7T2A0</accession>
<keyword evidence="4 8" id="KW-0812">Transmembrane</keyword>
<dbReference type="InterPro" id="IPR000531">
    <property type="entry name" value="Beta-barrel_TonB"/>
</dbReference>
<dbReference type="Proteomes" id="UP001216139">
    <property type="component" value="Chromosome"/>
</dbReference>
<dbReference type="RefSeq" id="WP_273628639.1">
    <property type="nucleotide sequence ID" value="NZ_CP117167.1"/>
</dbReference>
<evidence type="ECO:0000256" key="3">
    <source>
        <dbReference type="ARBA" id="ARBA00022452"/>
    </source>
</evidence>
<keyword evidence="5 9" id="KW-0798">TonB box</keyword>
<dbReference type="PROSITE" id="PS52016">
    <property type="entry name" value="TONB_DEPENDENT_REC_3"/>
    <property type="match status" value="1"/>
</dbReference>
<dbReference type="Pfam" id="PF00593">
    <property type="entry name" value="TonB_dep_Rec_b-barrel"/>
    <property type="match status" value="1"/>
</dbReference>
<dbReference type="NCBIfam" id="TIGR04056">
    <property type="entry name" value="OMP_RagA_SusC"/>
    <property type="match status" value="1"/>
</dbReference>
<evidence type="ECO:0000259" key="12">
    <source>
        <dbReference type="Pfam" id="PF00593"/>
    </source>
</evidence>
<gene>
    <name evidence="14" type="ORF">PQO05_17075</name>
</gene>
<dbReference type="Gene3D" id="2.170.130.10">
    <property type="entry name" value="TonB-dependent receptor, plug domain"/>
    <property type="match status" value="1"/>
</dbReference>
<keyword evidence="11" id="KW-0732">Signal</keyword>
<evidence type="ECO:0000313" key="15">
    <source>
        <dbReference type="Proteomes" id="UP001216139"/>
    </source>
</evidence>
<dbReference type="Gene3D" id="2.60.40.1120">
    <property type="entry name" value="Carboxypeptidase-like, regulatory domain"/>
    <property type="match status" value="1"/>
</dbReference>
<dbReference type="InterPro" id="IPR008969">
    <property type="entry name" value="CarboxyPept-like_regulatory"/>
</dbReference>
<dbReference type="Pfam" id="PF13715">
    <property type="entry name" value="CarbopepD_reg_2"/>
    <property type="match status" value="1"/>
</dbReference>
<keyword evidence="15" id="KW-1185">Reference proteome</keyword>
<dbReference type="InterPro" id="IPR023996">
    <property type="entry name" value="TonB-dep_OMP_SusC/RagA"/>
</dbReference>
<dbReference type="InterPro" id="IPR037066">
    <property type="entry name" value="Plug_dom_sf"/>
</dbReference>
<evidence type="ECO:0000256" key="4">
    <source>
        <dbReference type="ARBA" id="ARBA00022692"/>
    </source>
</evidence>
<dbReference type="InterPro" id="IPR012910">
    <property type="entry name" value="Plug_dom"/>
</dbReference>
<evidence type="ECO:0000256" key="5">
    <source>
        <dbReference type="ARBA" id="ARBA00023077"/>
    </source>
</evidence>
<evidence type="ECO:0000256" key="2">
    <source>
        <dbReference type="ARBA" id="ARBA00022448"/>
    </source>
</evidence>
<proteinExistence type="inferred from homology"/>
<dbReference type="NCBIfam" id="TIGR04057">
    <property type="entry name" value="SusC_RagA_signa"/>
    <property type="match status" value="1"/>
</dbReference>
<dbReference type="SUPFAM" id="SSF56935">
    <property type="entry name" value="Porins"/>
    <property type="match status" value="1"/>
</dbReference>
<reference evidence="14 15" key="1">
    <citation type="submission" date="2023-02" db="EMBL/GenBank/DDBJ databases">
        <title>Genome sequence of Mucilaginibacter jinjuensis strain KACC 16571.</title>
        <authorList>
            <person name="Kim S."/>
            <person name="Heo J."/>
            <person name="Kwon S.-W."/>
        </authorList>
    </citation>
    <scope>NUCLEOTIDE SEQUENCE [LARGE SCALE GENOMIC DNA]</scope>
    <source>
        <strain evidence="14 15">KACC 16571</strain>
    </source>
</reference>
<dbReference type="Gene3D" id="2.40.170.20">
    <property type="entry name" value="TonB-dependent receptor, beta-barrel domain"/>
    <property type="match status" value="1"/>
</dbReference>
<keyword evidence="3 8" id="KW-1134">Transmembrane beta strand</keyword>
<evidence type="ECO:0000256" key="11">
    <source>
        <dbReference type="SAM" id="SignalP"/>
    </source>
</evidence>
<keyword evidence="7 8" id="KW-0998">Cell outer membrane</keyword>
<comment type="subcellular location">
    <subcellularLocation>
        <location evidence="1 8">Cell outer membrane</location>
        <topology evidence="1 8">Multi-pass membrane protein</topology>
    </subcellularLocation>
</comment>
<sequence>MKKPLHLTCLLVFASAGAFASTQMAKSADVARSLTKANVVAFTKTVGAAAVQGTVRDNGGLPLIGVSVTVKGTTNGTQTDTQGKFSLSTKAGDVLVFSYIGYKTQEVPVGDGTALNVVLLSDEKSLQEVVVTAFGIKRSEKSLTYSAQQVSGDELTRAKSDNLVNSLNGKVPGVTITPSASGVGGSAKVILRGNKSFSGNNQPLYVIDGIPMTNNAGLNSTAGSGTATGQPNNPFGGSTSVDNGDGISNLNPDDIESMSVLKGAAASALYGSQGANGVILITTKKGKAGKTQINYNSSYQLSNIAYKPEFQNDYGRTTATANDSWGAKTSGASQDNLDAYFRTGYNWTNSINLSGGNEVAQTYFSYANTRANGVEPTNELSRNNFNLRETGKFLNNKLTVDGNVNYISQRIKNTPALGLYFNPLTGLYLFPRGMDITPYKNQYEFANQTGYARQNWDVSEDLQQNPWWIANRNPNFLNRDRFLFNGSVKYDFTNWLSFQVRGNFDRSADSYEQDLYSGTQATLSKPNGQFILNNQTQEQKYGDALLTFKVPMSGPIKIDGIAGGSITDSKVVGTNLGAGLGLSTPNLFIAQNTIVSGTNSNASTLPLSHNQLQSLYGNVNLSYKEWLFLNLTARNDWSSNLSYTPNGSYFYPSAGLSVLLNQVLKLPAFISYAKVRGNYAEVGNTVPQYVTNPVNYLDATGSVVLSTVAPFGTLKPERTKTYEFGADVRFFNDDLNLSFNYYKSNTRNQFVQVTPSVATGYSVGYINAGEVENKGFEFLIGYNIINNGKFKWNSSVNASRNINKILDVDSKDGINQFILTSNANTNYESILAKGGSYGDIYGYTVKRDASGRILLNDDGTPQTNNGFNKIGNPTPKFSAGWNNTFNYKNFNLSVLVDGKFGGQVLSETQAIMDQYGVSKTTGDARNSGGVSVNGVNATTGAPVSTVNAKTWYTSIGGRQGVSEMYMYSATVVRLREASFGYTFPIDNKVVKNLRLSVVGRNLLYFYKKAPFDPELSMSTGNGLSGIDIFNQPATRNIGLNLNVTF</sequence>
<organism evidence="14 15">
    <name type="scientific">Mucilaginibacter jinjuensis</name>
    <dbReference type="NCBI Taxonomy" id="1176721"/>
    <lineage>
        <taxon>Bacteria</taxon>
        <taxon>Pseudomonadati</taxon>
        <taxon>Bacteroidota</taxon>
        <taxon>Sphingobacteriia</taxon>
        <taxon>Sphingobacteriales</taxon>
        <taxon>Sphingobacteriaceae</taxon>
        <taxon>Mucilaginibacter</taxon>
    </lineage>
</organism>
<feature type="chain" id="PRO_5046408427" evidence="11">
    <location>
        <begin position="21"/>
        <end position="1045"/>
    </location>
</feature>
<evidence type="ECO:0000256" key="7">
    <source>
        <dbReference type="ARBA" id="ARBA00023237"/>
    </source>
</evidence>
<dbReference type="EMBL" id="CP117167">
    <property type="protein sequence ID" value="WCT10451.1"/>
    <property type="molecule type" value="Genomic_DNA"/>
</dbReference>
<dbReference type="InterPro" id="IPR023997">
    <property type="entry name" value="TonB-dep_OMP_SusC/RagA_CS"/>
</dbReference>
<evidence type="ECO:0000259" key="13">
    <source>
        <dbReference type="Pfam" id="PF07715"/>
    </source>
</evidence>
<feature type="region of interest" description="Disordered" evidence="10">
    <location>
        <begin position="221"/>
        <end position="243"/>
    </location>
</feature>
<evidence type="ECO:0000256" key="6">
    <source>
        <dbReference type="ARBA" id="ARBA00023136"/>
    </source>
</evidence>
<name>A0ABY7T2A0_9SPHI</name>
<evidence type="ECO:0000256" key="1">
    <source>
        <dbReference type="ARBA" id="ARBA00004571"/>
    </source>
</evidence>
<dbReference type="InterPro" id="IPR039426">
    <property type="entry name" value="TonB-dep_rcpt-like"/>
</dbReference>
<protein>
    <submittedName>
        <fullName evidence="14">SusC/RagA family TonB-linked outer membrane protein</fullName>
    </submittedName>
</protein>
<comment type="similarity">
    <text evidence="8 9">Belongs to the TonB-dependent receptor family.</text>
</comment>
<keyword evidence="2 8" id="KW-0813">Transport</keyword>
<feature type="domain" description="TonB-dependent receptor-like beta-barrel" evidence="12">
    <location>
        <begin position="437"/>
        <end position="1002"/>
    </location>
</feature>
<feature type="signal peptide" evidence="11">
    <location>
        <begin position="1"/>
        <end position="20"/>
    </location>
</feature>
<evidence type="ECO:0000256" key="8">
    <source>
        <dbReference type="PROSITE-ProRule" id="PRU01360"/>
    </source>
</evidence>
<dbReference type="InterPro" id="IPR036942">
    <property type="entry name" value="Beta-barrel_TonB_sf"/>
</dbReference>
<feature type="domain" description="TonB-dependent receptor plug" evidence="13">
    <location>
        <begin position="141"/>
        <end position="278"/>
    </location>
</feature>
<keyword evidence="6 8" id="KW-0472">Membrane</keyword>
<evidence type="ECO:0000313" key="14">
    <source>
        <dbReference type="EMBL" id="WCT10451.1"/>
    </source>
</evidence>
<dbReference type="SUPFAM" id="SSF49464">
    <property type="entry name" value="Carboxypeptidase regulatory domain-like"/>
    <property type="match status" value="1"/>
</dbReference>